<name>A0A133US66_9EURY</name>
<proteinExistence type="predicted"/>
<dbReference type="Proteomes" id="UP000070463">
    <property type="component" value="Unassembled WGS sequence"/>
</dbReference>
<reference evidence="1 2" key="1">
    <citation type="journal article" date="2016" name="Sci. Rep.">
        <title>Metabolic traits of an uncultured archaeal lineage -MSBL1- from brine pools of the Red Sea.</title>
        <authorList>
            <person name="Mwirichia R."/>
            <person name="Alam I."/>
            <person name="Rashid M."/>
            <person name="Vinu M."/>
            <person name="Ba-Alawi W."/>
            <person name="Anthony Kamau A."/>
            <person name="Kamanda Ngugi D."/>
            <person name="Goker M."/>
            <person name="Klenk H.P."/>
            <person name="Bajic V."/>
            <person name="Stingl U."/>
        </authorList>
    </citation>
    <scope>NUCLEOTIDE SEQUENCE [LARGE SCALE GENOMIC DNA]</scope>
    <source>
        <strain evidence="1">SCGC-AAA259I09</strain>
    </source>
</reference>
<evidence type="ECO:0000313" key="1">
    <source>
        <dbReference type="EMBL" id="KXA96956.1"/>
    </source>
</evidence>
<sequence length="254" mass="28923">MDWENISEEVLDTLNKHGWSLRDCAEDTEHPGLGLTLSNIPDGGSEEKEELIGEMTKWEFDPGKQLKILKELGIDGENAASMILETIQEFEDGEEETISEMVDVGEYDPADRDNILDDELAEKVEEVVNDDNRKAWSDQIDTDTEWLTPTRDLELPSGQKIEEGDTYEFPADIAEELKEIKVEGRRITGRWAWKCPDCGETKCTGERETKPYCPSPVHDEAKKMGYDTIKATVYRDATDEECRELSVRDNEMHG</sequence>
<protein>
    <submittedName>
        <fullName evidence="1">Uncharacterized protein</fullName>
    </submittedName>
</protein>
<gene>
    <name evidence="1" type="ORF">AKJ37_04025</name>
</gene>
<dbReference type="AlphaFoldDB" id="A0A133US66"/>
<evidence type="ECO:0000313" key="2">
    <source>
        <dbReference type="Proteomes" id="UP000070463"/>
    </source>
</evidence>
<organism evidence="1 2">
    <name type="scientific">candidate division MSBL1 archaeon SCGC-AAA259I09</name>
    <dbReference type="NCBI Taxonomy" id="1698267"/>
    <lineage>
        <taxon>Archaea</taxon>
        <taxon>Methanobacteriati</taxon>
        <taxon>Methanobacteriota</taxon>
        <taxon>candidate division MSBL1</taxon>
    </lineage>
</organism>
<accession>A0A133US66</accession>
<feature type="non-terminal residue" evidence="1">
    <location>
        <position position="254"/>
    </location>
</feature>
<keyword evidence="2" id="KW-1185">Reference proteome</keyword>
<comment type="caution">
    <text evidence="1">The sequence shown here is derived from an EMBL/GenBank/DDBJ whole genome shotgun (WGS) entry which is preliminary data.</text>
</comment>
<dbReference type="EMBL" id="LHXR01000051">
    <property type="protein sequence ID" value="KXA96956.1"/>
    <property type="molecule type" value="Genomic_DNA"/>
</dbReference>